<dbReference type="Proteomes" id="UP001190466">
    <property type="component" value="Chromosome"/>
</dbReference>
<dbReference type="Pfam" id="PF12680">
    <property type="entry name" value="SnoaL_2"/>
    <property type="match status" value="1"/>
</dbReference>
<evidence type="ECO:0000313" key="3">
    <source>
        <dbReference type="Proteomes" id="UP001190466"/>
    </source>
</evidence>
<dbReference type="InterPro" id="IPR032710">
    <property type="entry name" value="NTF2-like_dom_sf"/>
</dbReference>
<organism evidence="2 3">
    <name type="scientific">[Mycobacterium] wendilense</name>
    <dbReference type="NCBI Taxonomy" id="3064284"/>
    <lineage>
        <taxon>Bacteria</taxon>
        <taxon>Bacillati</taxon>
        <taxon>Actinomycetota</taxon>
        <taxon>Actinomycetes</taxon>
        <taxon>Mycobacteriales</taxon>
        <taxon>Mycobacteriaceae</taxon>
        <taxon>Mycolicibacter</taxon>
    </lineage>
</organism>
<name>A0ABN9P3K9_9MYCO</name>
<dbReference type="RefSeq" id="WP_316512287.1">
    <property type="nucleotide sequence ID" value="NZ_OY726395.1"/>
</dbReference>
<dbReference type="InterPro" id="IPR037401">
    <property type="entry name" value="SnoaL-like"/>
</dbReference>
<dbReference type="SUPFAM" id="SSF54427">
    <property type="entry name" value="NTF2-like"/>
    <property type="match status" value="1"/>
</dbReference>
<feature type="domain" description="SnoaL-like" evidence="1">
    <location>
        <begin position="12"/>
        <end position="108"/>
    </location>
</feature>
<dbReference type="Gene3D" id="3.10.450.50">
    <property type="match status" value="1"/>
</dbReference>
<gene>
    <name evidence="2" type="ORF">MU0050_004181</name>
</gene>
<evidence type="ECO:0000259" key="1">
    <source>
        <dbReference type="Pfam" id="PF12680"/>
    </source>
</evidence>
<sequence>MTTTPETPPVIARWLDFMSGPESTDLAELLDDDVVFYSPAVFTPQAGRDKTTAYLRAAERVFADADFRYVDQWYAERSAVLQFNANLDGTVVDGIDMIAWNDAGKITSFKVMVRPLKGLQALIPRMAQLLAESG</sequence>
<proteinExistence type="predicted"/>
<protein>
    <submittedName>
        <fullName evidence="2">Nuclear transport factor 2 family protein</fullName>
    </submittedName>
</protein>
<evidence type="ECO:0000313" key="2">
    <source>
        <dbReference type="EMBL" id="CAJ1586271.1"/>
    </source>
</evidence>
<reference evidence="2 3" key="1">
    <citation type="submission" date="2023-08" db="EMBL/GenBank/DDBJ databases">
        <authorList>
            <person name="Folkvardsen B D."/>
            <person name="Norman A."/>
        </authorList>
    </citation>
    <scope>NUCLEOTIDE SEQUENCE [LARGE SCALE GENOMIC DNA]</scope>
    <source>
        <strain evidence="2 3">Mu0050</strain>
    </source>
</reference>
<dbReference type="EMBL" id="OY726395">
    <property type="protein sequence ID" value="CAJ1586271.1"/>
    <property type="molecule type" value="Genomic_DNA"/>
</dbReference>
<accession>A0ABN9P3K9</accession>
<keyword evidence="3" id="KW-1185">Reference proteome</keyword>